<evidence type="ECO:0000313" key="4">
    <source>
        <dbReference type="Proteomes" id="UP001208570"/>
    </source>
</evidence>
<dbReference type="InterPro" id="IPR036872">
    <property type="entry name" value="CH_dom_sf"/>
</dbReference>
<dbReference type="Pfam" id="PF00307">
    <property type="entry name" value="CH"/>
    <property type="match status" value="1"/>
</dbReference>
<gene>
    <name evidence="3" type="ORF">LSH36_1749g00001</name>
</gene>
<dbReference type="GO" id="GO:0015629">
    <property type="term" value="C:actin cytoskeleton"/>
    <property type="evidence" value="ECO:0007669"/>
    <property type="project" value="TreeGrafter"/>
</dbReference>
<dbReference type="EMBL" id="JAODUP010001750">
    <property type="protein sequence ID" value="KAK2139496.1"/>
    <property type="molecule type" value="Genomic_DNA"/>
</dbReference>
<proteinExistence type="predicted"/>
<keyword evidence="4" id="KW-1185">Reference proteome</keyword>
<dbReference type="Gene3D" id="1.10.418.10">
    <property type="entry name" value="Calponin-like domain"/>
    <property type="match status" value="1"/>
</dbReference>
<dbReference type="SMART" id="SM00033">
    <property type="entry name" value="CH"/>
    <property type="match status" value="1"/>
</dbReference>
<sequence length="159" mass="18193">MTRARKAGDAAHLERKLEQKYDEIETNGTPKAILDWMYQVLDGKVDKIPGYSWEEIQLYLKSGVILCKLINRLLQSEGKKTVDFNAKAKSTFIAMGNIQGFNDGAKDYGVPVTELFQSADLYEGRKAQMLNVINCLNKLGFVVSYWIILFYNFCNLKMY</sequence>
<name>A0AAD9MQ08_9ANNE</name>
<dbReference type="InterPro" id="IPR003096">
    <property type="entry name" value="SM22_calponin"/>
</dbReference>
<keyword evidence="1" id="KW-0812">Transmembrane</keyword>
<accession>A0AAD9MQ08</accession>
<reference evidence="3" key="1">
    <citation type="journal article" date="2023" name="Mol. Biol. Evol.">
        <title>Third-Generation Sequencing Reveals the Adaptive Role of the Epigenome in Three Deep-Sea Polychaetes.</title>
        <authorList>
            <person name="Perez M."/>
            <person name="Aroh O."/>
            <person name="Sun Y."/>
            <person name="Lan Y."/>
            <person name="Juniper S.K."/>
            <person name="Young C.R."/>
            <person name="Angers B."/>
            <person name="Qian P.Y."/>
        </authorList>
    </citation>
    <scope>NUCLEOTIDE SEQUENCE</scope>
    <source>
        <strain evidence="3">P08H-3</strain>
    </source>
</reference>
<evidence type="ECO:0000313" key="3">
    <source>
        <dbReference type="EMBL" id="KAK2139496.1"/>
    </source>
</evidence>
<dbReference type="PANTHER" id="PTHR47385">
    <property type="entry name" value="CALPONIN"/>
    <property type="match status" value="1"/>
</dbReference>
<feature type="domain" description="Calponin-homology (CH)" evidence="2">
    <location>
        <begin position="27"/>
        <end position="141"/>
    </location>
</feature>
<protein>
    <recommendedName>
        <fullName evidence="2">Calponin-homology (CH) domain-containing protein</fullName>
    </recommendedName>
</protein>
<dbReference type="GO" id="GO:0007015">
    <property type="term" value="P:actin filament organization"/>
    <property type="evidence" value="ECO:0007669"/>
    <property type="project" value="TreeGrafter"/>
</dbReference>
<keyword evidence="1" id="KW-0472">Membrane</keyword>
<feature type="transmembrane region" description="Helical" evidence="1">
    <location>
        <begin position="135"/>
        <end position="153"/>
    </location>
</feature>
<dbReference type="InterPro" id="IPR050606">
    <property type="entry name" value="Calponin-like"/>
</dbReference>
<dbReference type="Proteomes" id="UP001208570">
    <property type="component" value="Unassembled WGS sequence"/>
</dbReference>
<dbReference type="PROSITE" id="PS50021">
    <property type="entry name" value="CH"/>
    <property type="match status" value="1"/>
</dbReference>
<keyword evidence="1" id="KW-1133">Transmembrane helix</keyword>
<dbReference type="PANTHER" id="PTHR47385:SF24">
    <property type="entry name" value="MUSCLE-SPECIFIC PROTEIN 20"/>
    <property type="match status" value="1"/>
</dbReference>
<comment type="caution">
    <text evidence="3">The sequence shown here is derived from an EMBL/GenBank/DDBJ whole genome shotgun (WGS) entry which is preliminary data.</text>
</comment>
<dbReference type="SUPFAM" id="SSF47576">
    <property type="entry name" value="Calponin-homology domain, CH-domain"/>
    <property type="match status" value="1"/>
</dbReference>
<dbReference type="PRINTS" id="PR00888">
    <property type="entry name" value="SM22CALPONIN"/>
</dbReference>
<dbReference type="InterPro" id="IPR001715">
    <property type="entry name" value="CH_dom"/>
</dbReference>
<evidence type="ECO:0000256" key="1">
    <source>
        <dbReference type="SAM" id="Phobius"/>
    </source>
</evidence>
<dbReference type="GO" id="GO:0051015">
    <property type="term" value="F:actin filament binding"/>
    <property type="evidence" value="ECO:0007669"/>
    <property type="project" value="TreeGrafter"/>
</dbReference>
<dbReference type="AlphaFoldDB" id="A0AAD9MQ08"/>
<organism evidence="3 4">
    <name type="scientific">Paralvinella palmiformis</name>
    <dbReference type="NCBI Taxonomy" id="53620"/>
    <lineage>
        <taxon>Eukaryota</taxon>
        <taxon>Metazoa</taxon>
        <taxon>Spiralia</taxon>
        <taxon>Lophotrochozoa</taxon>
        <taxon>Annelida</taxon>
        <taxon>Polychaeta</taxon>
        <taxon>Sedentaria</taxon>
        <taxon>Canalipalpata</taxon>
        <taxon>Terebellida</taxon>
        <taxon>Terebelliformia</taxon>
        <taxon>Alvinellidae</taxon>
        <taxon>Paralvinella</taxon>
    </lineage>
</organism>
<evidence type="ECO:0000259" key="2">
    <source>
        <dbReference type="PROSITE" id="PS50021"/>
    </source>
</evidence>